<reference evidence="1 2" key="1">
    <citation type="journal article" date="2016" name="Nat. Commun.">
        <title>Thousands of microbial genomes shed light on interconnected biogeochemical processes in an aquifer system.</title>
        <authorList>
            <person name="Anantharaman K."/>
            <person name="Brown C.T."/>
            <person name="Hug L.A."/>
            <person name="Sharon I."/>
            <person name="Castelle C.J."/>
            <person name="Probst A.J."/>
            <person name="Thomas B.C."/>
            <person name="Singh A."/>
            <person name="Wilkins M.J."/>
            <person name="Karaoz U."/>
            <person name="Brodie E.L."/>
            <person name="Williams K.H."/>
            <person name="Hubbard S.S."/>
            <person name="Banfield J.F."/>
        </authorList>
    </citation>
    <scope>NUCLEOTIDE SEQUENCE [LARGE SCALE GENOMIC DNA]</scope>
</reference>
<evidence type="ECO:0000313" key="2">
    <source>
        <dbReference type="Proteomes" id="UP000178615"/>
    </source>
</evidence>
<dbReference type="Proteomes" id="UP000178615">
    <property type="component" value="Unassembled WGS sequence"/>
</dbReference>
<comment type="caution">
    <text evidence="1">The sequence shown here is derived from an EMBL/GenBank/DDBJ whole genome shotgun (WGS) entry which is preliminary data.</text>
</comment>
<accession>A0A1F4UKM0</accession>
<evidence type="ECO:0000313" key="1">
    <source>
        <dbReference type="EMBL" id="OGC45360.1"/>
    </source>
</evidence>
<dbReference type="AlphaFoldDB" id="A0A1F4UKM0"/>
<sequence>MARDYADHTAILYFEMTDFLALNPLATLDDAYNYFEKYYKDVEIMNAWSKMFYPCEEDFDD</sequence>
<organism evidence="1 2">
    <name type="scientific">candidate division WWE3 bacterium RBG_19FT_COMBO_34_6</name>
    <dbReference type="NCBI Taxonomy" id="1802612"/>
    <lineage>
        <taxon>Bacteria</taxon>
        <taxon>Katanobacteria</taxon>
    </lineage>
</organism>
<name>A0A1F4UKM0_UNCKA</name>
<proteinExistence type="predicted"/>
<dbReference type="EMBL" id="MEUV01000041">
    <property type="protein sequence ID" value="OGC45360.1"/>
    <property type="molecule type" value="Genomic_DNA"/>
</dbReference>
<protein>
    <submittedName>
        <fullName evidence="1">Uncharacterized protein</fullName>
    </submittedName>
</protein>
<gene>
    <name evidence="1" type="ORF">A2V49_00685</name>
</gene>